<dbReference type="EMBL" id="MGJV01000036">
    <property type="protein sequence ID" value="OGN13797.1"/>
    <property type="molecule type" value="Genomic_DNA"/>
</dbReference>
<name>A0A1F8FKS5_9BACT</name>
<reference evidence="6 7" key="1">
    <citation type="journal article" date="2016" name="Nat. Commun.">
        <title>Thousands of microbial genomes shed light on interconnected biogeochemical processes in an aquifer system.</title>
        <authorList>
            <person name="Anantharaman K."/>
            <person name="Brown C.T."/>
            <person name="Hug L.A."/>
            <person name="Sharon I."/>
            <person name="Castelle C.J."/>
            <person name="Probst A.J."/>
            <person name="Thomas B.C."/>
            <person name="Singh A."/>
            <person name="Wilkins M.J."/>
            <person name="Karaoz U."/>
            <person name="Brodie E.L."/>
            <person name="Williams K.H."/>
            <person name="Hubbard S.S."/>
            <person name="Banfield J.F."/>
        </authorList>
    </citation>
    <scope>NUCLEOTIDE SEQUENCE [LARGE SCALE GENOMIC DNA]</scope>
</reference>
<comment type="caution">
    <text evidence="6">The sequence shown here is derived from an EMBL/GenBank/DDBJ whole genome shotgun (WGS) entry which is preliminary data.</text>
</comment>
<dbReference type="GO" id="GO:0006012">
    <property type="term" value="P:galactose metabolic process"/>
    <property type="evidence" value="ECO:0007669"/>
    <property type="project" value="InterPro"/>
</dbReference>
<keyword evidence="1" id="KW-0808">Transferase</keyword>
<keyword evidence="2" id="KW-0548">Nucleotidyltransferase</keyword>
<accession>A0A1F8FKS5</accession>
<evidence type="ECO:0000256" key="4">
    <source>
        <dbReference type="PIRSR" id="PIRSR000808-1"/>
    </source>
</evidence>
<feature type="active site" description="Tele-UMP-histidine intermediate" evidence="4">
    <location>
        <position position="167"/>
    </location>
</feature>
<dbReference type="SUPFAM" id="SSF54197">
    <property type="entry name" value="HIT-like"/>
    <property type="match status" value="2"/>
</dbReference>
<dbReference type="Proteomes" id="UP000176581">
    <property type="component" value="Unassembled WGS sequence"/>
</dbReference>
<evidence type="ECO:0000256" key="3">
    <source>
        <dbReference type="ARBA" id="ARBA00023277"/>
    </source>
</evidence>
<protein>
    <recommendedName>
        <fullName evidence="5">Galactose-1-phosphate uridyl transferase N-terminal domain-containing protein</fullName>
    </recommendedName>
</protein>
<dbReference type="GO" id="GO:0008108">
    <property type="term" value="F:UDP-glucose:hexose-1-phosphate uridylyltransferase activity"/>
    <property type="evidence" value="ECO:0007669"/>
    <property type="project" value="InterPro"/>
</dbReference>
<evidence type="ECO:0000313" key="7">
    <source>
        <dbReference type="Proteomes" id="UP000176581"/>
    </source>
</evidence>
<evidence type="ECO:0000259" key="5">
    <source>
        <dbReference type="Pfam" id="PF01087"/>
    </source>
</evidence>
<dbReference type="PANTHER" id="PTHR42763">
    <property type="entry name" value="ADP-GLUCOSE PHOSPHORYLASE"/>
    <property type="match status" value="1"/>
</dbReference>
<dbReference type="GO" id="GO:0008270">
    <property type="term" value="F:zinc ion binding"/>
    <property type="evidence" value="ECO:0007669"/>
    <property type="project" value="InterPro"/>
</dbReference>
<dbReference type="InterPro" id="IPR005849">
    <property type="entry name" value="GalP_Utransf_N"/>
</dbReference>
<dbReference type="InterPro" id="IPR001937">
    <property type="entry name" value="GalP_UDPtransf1"/>
</dbReference>
<dbReference type="Pfam" id="PF01087">
    <property type="entry name" value="GalP_UDP_transf"/>
    <property type="match status" value="1"/>
</dbReference>
<evidence type="ECO:0000256" key="1">
    <source>
        <dbReference type="ARBA" id="ARBA00022679"/>
    </source>
</evidence>
<dbReference type="PIRSF" id="PIRSF000808">
    <property type="entry name" value="GalT"/>
    <property type="match status" value="1"/>
</dbReference>
<dbReference type="Gene3D" id="3.30.428.10">
    <property type="entry name" value="HIT-like"/>
    <property type="match status" value="2"/>
</dbReference>
<dbReference type="AlphaFoldDB" id="A0A1F8FKS5"/>
<evidence type="ECO:0000313" key="6">
    <source>
        <dbReference type="EMBL" id="OGN13797.1"/>
    </source>
</evidence>
<dbReference type="PANTHER" id="PTHR42763:SF1">
    <property type="entry name" value="UDP-GLUCOSE--HEXOSE-1-PHOSPHATE URIDYLYLTRANSFERASE"/>
    <property type="match status" value="1"/>
</dbReference>
<gene>
    <name evidence="6" type="ORF">A3J47_01490</name>
</gene>
<keyword evidence="3" id="KW-0119">Carbohydrate metabolism</keyword>
<evidence type="ECO:0000256" key="2">
    <source>
        <dbReference type="ARBA" id="ARBA00022695"/>
    </source>
</evidence>
<feature type="domain" description="Galactose-1-phosphate uridyl transferase N-terminal" evidence="5">
    <location>
        <begin position="6"/>
        <end position="177"/>
    </location>
</feature>
<sequence>MDKSNLNEFRQDLVSGEWVLFATGRTKRPHAEKKETVDDDKYRSIDNCPFEDFKKSGNEPVWFYPSETDWHIAVIKNKFPAVKPGICKPATSFGPFNAQEAVGFHDLFVYKDHDRHFADFSKEEIIEVIRSYKRRYQEISETEGCVRYVLIFHNFGRDAGASIYHPHSQIISMPILPPDVSRSINGSYNFYKNHKERVYDVLMKWEKEHGHRIIYENDLFLAFCPFVSKTPYEIRIFSRDSHAHFEKMPDEFDKYLADVLLTILKKIKKALGNPPYNLFIHTAPAETDMESVHEFYSWHIEILPKAKVAAGFEMGTGVDINVVDPDDAAKLLRETDI</sequence>
<dbReference type="InterPro" id="IPR053177">
    <property type="entry name" value="ADP-glucose_phosphorylase"/>
</dbReference>
<organism evidence="6 7">
    <name type="scientific">Candidatus Yanofskybacteria bacterium RIFCSPHIGHO2_02_FULL_43_22</name>
    <dbReference type="NCBI Taxonomy" id="1802681"/>
    <lineage>
        <taxon>Bacteria</taxon>
        <taxon>Candidatus Yanofskyibacteriota</taxon>
    </lineage>
</organism>
<dbReference type="InterPro" id="IPR036265">
    <property type="entry name" value="HIT-like_sf"/>
</dbReference>
<proteinExistence type="predicted"/>